<feature type="region of interest" description="Disordered" evidence="1">
    <location>
        <begin position="158"/>
        <end position="184"/>
    </location>
</feature>
<feature type="region of interest" description="Disordered" evidence="1">
    <location>
        <begin position="683"/>
        <end position="715"/>
    </location>
</feature>
<dbReference type="Proteomes" id="UP000189911">
    <property type="component" value="Chromosome D"/>
</dbReference>
<feature type="region of interest" description="Disordered" evidence="1">
    <location>
        <begin position="406"/>
        <end position="483"/>
    </location>
</feature>
<reference evidence="3" key="1">
    <citation type="submission" date="2016-03" db="EMBL/GenBank/DDBJ databases">
        <authorList>
            <person name="Devillers Hugo."/>
        </authorList>
    </citation>
    <scope>NUCLEOTIDE SEQUENCE [LARGE SCALE GENOMIC DNA]</scope>
</reference>
<feature type="compositionally biased region" description="Polar residues" evidence="1">
    <location>
        <begin position="577"/>
        <end position="595"/>
    </location>
</feature>
<proteinExistence type="predicted"/>
<keyword evidence="3" id="KW-1185">Reference proteome</keyword>
<feature type="region of interest" description="Disordered" evidence="1">
    <location>
        <begin position="127"/>
        <end position="146"/>
    </location>
</feature>
<name>A0A1G4JDN3_9SACH</name>
<dbReference type="AlphaFoldDB" id="A0A1G4JDN3"/>
<feature type="region of interest" description="Disordered" evidence="1">
    <location>
        <begin position="552"/>
        <end position="601"/>
    </location>
</feature>
<gene>
    <name evidence="2" type="ORF">LANO_0D01728G</name>
</gene>
<feature type="region of interest" description="Disordered" evidence="1">
    <location>
        <begin position="622"/>
        <end position="642"/>
    </location>
</feature>
<evidence type="ECO:0000256" key="1">
    <source>
        <dbReference type="SAM" id="MobiDB-lite"/>
    </source>
</evidence>
<feature type="region of interest" description="Disordered" evidence="1">
    <location>
        <begin position="1"/>
        <end position="88"/>
    </location>
</feature>
<feature type="region of interest" description="Disordered" evidence="1">
    <location>
        <begin position="232"/>
        <end position="260"/>
    </location>
</feature>
<feature type="compositionally biased region" description="Basic residues" evidence="1">
    <location>
        <begin position="458"/>
        <end position="468"/>
    </location>
</feature>
<feature type="compositionally biased region" description="Polar residues" evidence="1">
    <location>
        <begin position="1"/>
        <end position="18"/>
    </location>
</feature>
<accession>A0A1G4JDN3</accession>
<feature type="region of interest" description="Disordered" evidence="1">
    <location>
        <begin position="301"/>
        <end position="323"/>
    </location>
</feature>
<dbReference type="EMBL" id="LT598448">
    <property type="protein sequence ID" value="SCU88312.1"/>
    <property type="molecule type" value="Genomic_DNA"/>
</dbReference>
<protein>
    <submittedName>
        <fullName evidence="2">LANO_0D01728g1_1</fullName>
    </submittedName>
</protein>
<feature type="compositionally biased region" description="Polar residues" evidence="1">
    <location>
        <begin position="251"/>
        <end position="260"/>
    </location>
</feature>
<feature type="compositionally biased region" description="Polar residues" evidence="1">
    <location>
        <begin position="158"/>
        <end position="174"/>
    </location>
</feature>
<evidence type="ECO:0000313" key="2">
    <source>
        <dbReference type="EMBL" id="SCU88312.1"/>
    </source>
</evidence>
<dbReference type="OrthoDB" id="4069593at2759"/>
<sequence>MAQETVMSYTFPSTPSKQKVQDSEKQELPSCLKNSGNGKTAPYGHKHSTSQVRFSLPLEPDSDYHSESNCNSGLEELHPFNGSTSSSPSKVVFPKSSDDNLATHFVDFHSKVMVDVPEDIWQFHNDRDRSCKTSSSPTKGHQRTQSLQSMIADTIQSYHPKPSQNIDTSASISTPPRLKPTNLYLKSDSSLNKYQVPVPLEASLPPYLSPENKSKRRNSLIYDGEGYSLFLGDEEDSSFNEQDVSRRESEANTSISHCSDLSIPSATHDYSFDVNEDIDRLLGIDEDANVNLKKQARNLLNRMPNPNEQHPPPFPKPPTFKDSANITRVNGTQEVRESPNCDFSSQSDALKILTSPSKTITIPSFDQIPVPTKNSTLSHFLTKMENEDRDDDISHNHQQSDEMNQTFQFPSPQKDLPENSGSTPSDDFLSYGADSPADNSFERRRKLLIKESSNGKGLRSHTHTRTRSIHNSQDIFSEKNSNENTISTNMDVIVIPERSPKRSQSNNLQMRGEPEAVVSTPTKSTAHYIPKANLSTVALSGAGNIDDSFSYTSSTDCQKGSKDPSHTPTEVLLPPENHSTVSFSSLNSHQESPLSTALGGADSSTSLARDFFCDTMKDPISSASTHNSFDSEDQKPNANSNDSIEVIGENKERPTPLSTYHSFKAPLNLLSDHNQTTFTDIRTTTKDRLSPTRQLSNVMSHSSCESKDSIPSHPSSATAYSLNSYVNSSLFDQVRKKKATSFATGSNANKSNIDDSKPGYLDTSQPQTLKECIGGEMVDVILLDSFDDDTPPPSRRRPKSLHGDALEHHEILALCDETANKAKTVILDLVNITKQPHSKFKSLPRPLTEISSLQSRQKTAAEDIASSARLGYDKFGHVMNTRIAPPRYVSNLEKIRIAEKDR</sequence>
<feature type="compositionally biased region" description="Pro residues" evidence="1">
    <location>
        <begin position="309"/>
        <end position="318"/>
    </location>
</feature>
<organism evidence="2 3">
    <name type="scientific">Lachancea nothofagi CBS 11611</name>
    <dbReference type="NCBI Taxonomy" id="1266666"/>
    <lineage>
        <taxon>Eukaryota</taxon>
        <taxon>Fungi</taxon>
        <taxon>Dikarya</taxon>
        <taxon>Ascomycota</taxon>
        <taxon>Saccharomycotina</taxon>
        <taxon>Saccharomycetes</taxon>
        <taxon>Saccharomycetales</taxon>
        <taxon>Saccharomycetaceae</taxon>
        <taxon>Lachancea</taxon>
    </lineage>
</organism>
<feature type="compositionally biased region" description="Polar residues" evidence="1">
    <location>
        <begin position="132"/>
        <end position="146"/>
    </location>
</feature>
<evidence type="ECO:0000313" key="3">
    <source>
        <dbReference type="Proteomes" id="UP000189911"/>
    </source>
</evidence>
<feature type="compositionally biased region" description="Polar residues" evidence="1">
    <location>
        <begin position="691"/>
        <end position="703"/>
    </location>
</feature>
<feature type="region of interest" description="Disordered" evidence="1">
    <location>
        <begin position="498"/>
        <end position="522"/>
    </location>
</feature>